<dbReference type="EC" id="3.2.1.40" evidence="2"/>
<evidence type="ECO:0000259" key="7">
    <source>
        <dbReference type="Pfam" id="PF17389"/>
    </source>
</evidence>
<evidence type="ECO:0000256" key="1">
    <source>
        <dbReference type="ARBA" id="ARBA00001445"/>
    </source>
</evidence>
<evidence type="ECO:0000256" key="2">
    <source>
        <dbReference type="ARBA" id="ARBA00012652"/>
    </source>
</evidence>
<evidence type="ECO:0000256" key="4">
    <source>
        <dbReference type="SAM" id="MobiDB-lite"/>
    </source>
</evidence>
<dbReference type="Gene3D" id="2.60.420.10">
    <property type="entry name" value="Maltose phosphorylase, domain 3"/>
    <property type="match status" value="1"/>
</dbReference>
<keyword evidence="10" id="KW-1185">Reference proteome</keyword>
<dbReference type="Pfam" id="PF08531">
    <property type="entry name" value="Bac_rhamnosid_N"/>
    <property type="match status" value="1"/>
</dbReference>
<proteinExistence type="predicted"/>
<dbReference type="InterPro" id="IPR035398">
    <property type="entry name" value="Bac_rhamnosid_C"/>
</dbReference>
<feature type="domain" description="Alpha-L-rhamnosidase C-terminal" evidence="8">
    <location>
        <begin position="772"/>
        <end position="843"/>
    </location>
</feature>
<evidence type="ECO:0000313" key="9">
    <source>
        <dbReference type="EMBL" id="GIG21176.1"/>
    </source>
</evidence>
<name>A0A919P0M3_9CELL</name>
<reference evidence="9" key="1">
    <citation type="submission" date="2021-01" db="EMBL/GenBank/DDBJ databases">
        <title>Whole genome shotgun sequence of Cellulomonas chitinilytica NBRC 110799.</title>
        <authorList>
            <person name="Komaki H."/>
            <person name="Tamura T."/>
        </authorList>
    </citation>
    <scope>NUCLEOTIDE SEQUENCE</scope>
    <source>
        <strain evidence="9">NBRC 110799</strain>
    </source>
</reference>
<dbReference type="Gene3D" id="2.60.40.10">
    <property type="entry name" value="Immunoglobulins"/>
    <property type="match status" value="1"/>
</dbReference>
<organism evidence="9 10">
    <name type="scientific">Cellulomonas chitinilytica</name>
    <dbReference type="NCBI Taxonomy" id="398759"/>
    <lineage>
        <taxon>Bacteria</taxon>
        <taxon>Bacillati</taxon>
        <taxon>Actinomycetota</taxon>
        <taxon>Actinomycetes</taxon>
        <taxon>Micrococcales</taxon>
        <taxon>Cellulomonadaceae</taxon>
        <taxon>Cellulomonas</taxon>
    </lineage>
</organism>
<evidence type="ECO:0000313" key="10">
    <source>
        <dbReference type="Proteomes" id="UP000632740"/>
    </source>
</evidence>
<dbReference type="EMBL" id="BONK01000005">
    <property type="protein sequence ID" value="GIG21176.1"/>
    <property type="molecule type" value="Genomic_DNA"/>
</dbReference>
<dbReference type="Gene3D" id="2.60.120.260">
    <property type="entry name" value="Galactose-binding domain-like"/>
    <property type="match status" value="2"/>
</dbReference>
<dbReference type="Pfam" id="PF25788">
    <property type="entry name" value="Ig_Rha78A_N"/>
    <property type="match status" value="1"/>
</dbReference>
<dbReference type="InterPro" id="IPR012341">
    <property type="entry name" value="6hp_glycosidase-like_sf"/>
</dbReference>
<dbReference type="GO" id="GO:0030596">
    <property type="term" value="F:alpha-L-rhamnosidase activity"/>
    <property type="evidence" value="ECO:0007669"/>
    <property type="project" value="UniProtKB-EC"/>
</dbReference>
<evidence type="ECO:0000259" key="6">
    <source>
        <dbReference type="Pfam" id="PF08531"/>
    </source>
</evidence>
<feature type="domain" description="Alpha-L-rhamnosidase concanavalin-like" evidence="5">
    <location>
        <begin position="322"/>
        <end position="417"/>
    </location>
</feature>
<dbReference type="InterPro" id="IPR013783">
    <property type="entry name" value="Ig-like_fold"/>
</dbReference>
<feature type="domain" description="Alpha-L-rhamnosidase six-hairpin glycosidase" evidence="7">
    <location>
        <begin position="423"/>
        <end position="770"/>
    </location>
</feature>
<feature type="domain" description="Bacterial alpha-L-rhamnosidase N-terminal" evidence="6">
    <location>
        <begin position="142"/>
        <end position="310"/>
    </location>
</feature>
<dbReference type="Gene3D" id="1.50.10.10">
    <property type="match status" value="1"/>
</dbReference>
<dbReference type="PIRSF" id="PIRSF010631">
    <property type="entry name" value="A-rhamnsds"/>
    <property type="match status" value="1"/>
</dbReference>
<dbReference type="GO" id="GO:0005975">
    <property type="term" value="P:carbohydrate metabolic process"/>
    <property type="evidence" value="ECO:0007669"/>
    <property type="project" value="InterPro"/>
</dbReference>
<gene>
    <name evidence="9" type="ORF">Cch01nite_19000</name>
</gene>
<accession>A0A919P0M3</accession>
<keyword evidence="3" id="KW-0378">Hydrolase</keyword>
<dbReference type="InterPro" id="IPR008928">
    <property type="entry name" value="6-hairpin_glycosidase_sf"/>
</dbReference>
<dbReference type="PANTHER" id="PTHR33307:SF6">
    <property type="entry name" value="ALPHA-RHAMNOSIDASE (EUROFUNG)-RELATED"/>
    <property type="match status" value="1"/>
</dbReference>
<dbReference type="InterPro" id="IPR035396">
    <property type="entry name" value="Bac_rhamnosid6H"/>
</dbReference>
<dbReference type="RefSeq" id="WP_203752219.1">
    <property type="nucleotide sequence ID" value="NZ_BONK01000005.1"/>
</dbReference>
<sequence>MTAGVVDLRVEHLDRAVGISEATPRLSWRVIGAPQGAVVAAYEIEVARDQGAALRTRVESRESVLVRWPVAALRPRERAAVRVRVWFADGQSSSWSQVTNVERGLAAADWAVDFVSPSPAAPTDGPRPAHLLRTEFDMPAGVRRVRAHVAAHGVYDLEVNGSPADDSVLAPGWSSFQHRLRSQTFELDGLVQAGRNVLGVWLADGWYRGRLGFNGGLWDVYGADVAVMVQLEVQHADGRLELVPLRWRTTPSPITATGLYEGESHDARRHPHGWAEAGFDDGRWSPVAVLPRGDFTAAIEGPTGPPVRIVDELMPTRIERRPNGALRLDFGQNISGRVRITATAPRGHEVTIRHAEVLEDDELCLRPLRTASSVDSYTFAGDGQEIWAPRFTLHGFRYAEIEGWPADQAPEVIAQVVHSDMRRVGWFSSSNPLLDRFHENVVWSMRDNFVDLPTDCPQRDERLGWTGDIQAFAPAAAYLHESTGVLRSWLRDLAAEQREFGSVRNFHPWLECGFPADPAAGWGDAAVIVPWTIYERTGDRELLSEQLPSMMAWVDQVDVLARGTGLWNDSFQLGDWLDPQAPPDRPGDSATDAHLVATAYHAHTAALTARACDVLGYDAAAHRYTVIAKRARKAFNDEFVSPSGRVVSDTVTALSLAICFDLLATADQRAVAGTRLAELVREGDHLIATGFIGTPLVCDALVATGSIDTAYHLLLQTHCPSWLFPVTMGATTVWERWDSMLPDGSINPGEMTSFNHYALGAVADFLHRMVAGLSPATPGYRRVRVAPVLGGGLTHASTSHLSPYGLIKTAWTRTGSRLRLEVALPIGVEADVQVPGADRAVRVGWGTHTFDAVCRPAEDDPARPRLWNVHSPEDRSEMAEQGVVA</sequence>
<protein>
    <recommendedName>
        <fullName evidence="2">alpha-L-rhamnosidase</fullName>
        <ecNumber evidence="2">3.2.1.40</ecNumber>
    </recommendedName>
</protein>
<dbReference type="Pfam" id="PF05592">
    <property type="entry name" value="Bac_rhamnosid"/>
    <property type="match status" value="1"/>
</dbReference>
<evidence type="ECO:0000259" key="8">
    <source>
        <dbReference type="Pfam" id="PF17390"/>
    </source>
</evidence>
<evidence type="ECO:0000256" key="3">
    <source>
        <dbReference type="ARBA" id="ARBA00022801"/>
    </source>
</evidence>
<dbReference type="AlphaFoldDB" id="A0A919P0M3"/>
<dbReference type="Pfam" id="PF17389">
    <property type="entry name" value="Bac_rhamnosid6H"/>
    <property type="match status" value="1"/>
</dbReference>
<dbReference type="Pfam" id="PF17390">
    <property type="entry name" value="Bac_rhamnosid_C"/>
    <property type="match status" value="1"/>
</dbReference>
<dbReference type="InterPro" id="IPR013737">
    <property type="entry name" value="Bac_rhamnosid_N"/>
</dbReference>
<comment type="catalytic activity">
    <reaction evidence="1">
        <text>Hydrolysis of terminal non-reducing alpha-L-rhamnose residues in alpha-L-rhamnosides.</text>
        <dbReference type="EC" id="3.2.1.40"/>
    </reaction>
</comment>
<dbReference type="Proteomes" id="UP000632740">
    <property type="component" value="Unassembled WGS sequence"/>
</dbReference>
<dbReference type="InterPro" id="IPR008902">
    <property type="entry name" value="Rhamnosid_concanavalin"/>
</dbReference>
<dbReference type="InterPro" id="IPR016007">
    <property type="entry name" value="Alpha_rhamnosid"/>
</dbReference>
<comment type="caution">
    <text evidence="9">The sequence shown here is derived from an EMBL/GenBank/DDBJ whole genome shotgun (WGS) entry which is preliminary data.</text>
</comment>
<dbReference type="PANTHER" id="PTHR33307">
    <property type="entry name" value="ALPHA-RHAMNOSIDASE (EUROFUNG)"/>
    <property type="match status" value="1"/>
</dbReference>
<feature type="region of interest" description="Disordered" evidence="4">
    <location>
        <begin position="861"/>
        <end position="885"/>
    </location>
</feature>
<evidence type="ECO:0000259" key="5">
    <source>
        <dbReference type="Pfam" id="PF05592"/>
    </source>
</evidence>
<dbReference type="SUPFAM" id="SSF48208">
    <property type="entry name" value="Six-hairpin glycosidases"/>
    <property type="match status" value="1"/>
</dbReference>